<feature type="transmembrane region" description="Helical" evidence="1">
    <location>
        <begin position="85"/>
        <end position="108"/>
    </location>
</feature>
<dbReference type="OrthoDB" id="5492344at2"/>
<feature type="transmembrane region" description="Helical" evidence="1">
    <location>
        <begin position="218"/>
        <end position="242"/>
    </location>
</feature>
<feature type="transmembrane region" description="Helical" evidence="1">
    <location>
        <begin position="128"/>
        <end position="152"/>
    </location>
</feature>
<feature type="transmembrane region" description="Helical" evidence="1">
    <location>
        <begin position="164"/>
        <end position="183"/>
    </location>
</feature>
<evidence type="ECO:0000313" key="3">
    <source>
        <dbReference type="Proteomes" id="UP000255297"/>
    </source>
</evidence>
<accession>A0A378LSG6</accession>
<feature type="transmembrane region" description="Helical" evidence="1">
    <location>
        <begin position="313"/>
        <end position="333"/>
    </location>
</feature>
<organism evidence="2 3">
    <name type="scientific">Legionella wadsworthii</name>
    <dbReference type="NCBI Taxonomy" id="28088"/>
    <lineage>
        <taxon>Bacteria</taxon>
        <taxon>Pseudomonadati</taxon>
        <taxon>Pseudomonadota</taxon>
        <taxon>Gammaproteobacteria</taxon>
        <taxon>Legionellales</taxon>
        <taxon>Legionellaceae</taxon>
        <taxon>Legionella</taxon>
    </lineage>
</organism>
<reference evidence="2 3" key="1">
    <citation type="submission" date="2018-06" db="EMBL/GenBank/DDBJ databases">
        <authorList>
            <consortium name="Pathogen Informatics"/>
            <person name="Doyle S."/>
        </authorList>
    </citation>
    <scope>NUCLEOTIDE SEQUENCE [LARGE SCALE GENOMIC DNA]</scope>
    <source>
        <strain evidence="2 3">NCTC11532</strain>
    </source>
</reference>
<dbReference type="AlphaFoldDB" id="A0A378LSG6"/>
<dbReference type="RefSeq" id="WP_031567716.1">
    <property type="nucleotide sequence ID" value="NZ_CAAAIS010000007.1"/>
</dbReference>
<gene>
    <name evidence="2" type="ORF">NCTC11532_00974</name>
</gene>
<dbReference type="STRING" id="1122170.GCA_000701265_02044"/>
<evidence type="ECO:0000256" key="1">
    <source>
        <dbReference type="SAM" id="Phobius"/>
    </source>
</evidence>
<name>A0A378LSG6_9GAMM</name>
<dbReference type="EMBL" id="UGPB01000001">
    <property type="protein sequence ID" value="STY28798.1"/>
    <property type="molecule type" value="Genomic_DNA"/>
</dbReference>
<proteinExistence type="predicted"/>
<keyword evidence="1" id="KW-0472">Membrane</keyword>
<sequence length="509" mass="59293">MKSGFRWYDSLLILLFFYLLVLQIQAIWSFTIDDMYISLRYARNWAAGEGIVWNLHAPRVEGYSNFSFVVLGLVTILLKGNPVLVLKWAGLLGLILTCYFLYLISRFWLPKRKSLLPCIALLFYKGQIIWATSGLETAVYESLICGSLYFCLRGMGYNLSPRSRGHSLNVYFVASGIFLTLAGMTRPEAPAIMMLFFILICWDRPIKESRHYWQGVAFFCFTLILFYGPYLIWRLAYFGFLFPNSVYCKGLFQSYSLSLDIHYLKLIWPLIILALPALWKAKDKRHNFLWVPSVIYLILLIDSDPVVAFYNRLFLPAFTLLLPLMTQGLYILLHSIRKKEDTLFALMFNISFYLILFIFIPAMSLKEYRYFSQNPIKGEELRGRVVDWLNLHASSKDWVVLADSGLIPYASPLNFIDSYCLNNLEMAHYPAKYRYELFCKNIFNLQPAFIILTSLVEKGWAVYTPSDVCLKQKIHKNNQYHLIKTFVTAPSDSSYHYEIYERSSIVPRQ</sequence>
<protein>
    <submittedName>
        <fullName evidence="2">LphB</fullName>
    </submittedName>
</protein>
<keyword evidence="3" id="KW-1185">Reference proteome</keyword>
<dbReference type="Proteomes" id="UP000255297">
    <property type="component" value="Unassembled WGS sequence"/>
</dbReference>
<keyword evidence="1" id="KW-1133">Transmembrane helix</keyword>
<evidence type="ECO:0000313" key="2">
    <source>
        <dbReference type="EMBL" id="STY28798.1"/>
    </source>
</evidence>
<keyword evidence="1" id="KW-0812">Transmembrane</keyword>
<feature type="transmembrane region" description="Helical" evidence="1">
    <location>
        <begin position="288"/>
        <end position="307"/>
    </location>
</feature>
<feature type="transmembrane region" description="Helical" evidence="1">
    <location>
        <begin position="262"/>
        <end position="281"/>
    </location>
</feature>
<feature type="transmembrane region" description="Helical" evidence="1">
    <location>
        <begin position="345"/>
        <end position="365"/>
    </location>
</feature>
<feature type="transmembrane region" description="Helical" evidence="1">
    <location>
        <begin position="189"/>
        <end position="206"/>
    </location>
</feature>